<keyword evidence="5" id="KW-1185">Reference proteome</keyword>
<protein>
    <submittedName>
        <fullName evidence="4">Lysophospholipase L1</fullName>
    </submittedName>
</protein>
<dbReference type="Pfam" id="PF13472">
    <property type="entry name" value="Lipase_GDSL_2"/>
    <property type="match status" value="1"/>
</dbReference>
<dbReference type="InterPro" id="IPR013830">
    <property type="entry name" value="SGNH_hydro"/>
</dbReference>
<dbReference type="InterPro" id="IPR037459">
    <property type="entry name" value="RhgT-like"/>
</dbReference>
<sequence>MKQKQINIFLVGDSTMAEYDATRSPQTGWGQALHQYVTSQVEIWNEAFPGRSSKSFFMENRLERVENNICTGDYLLIQFGHNDEKADPERHTDPFTSFQAYLKRYIATARNNQAHAVLITPVQRRSYDLSGNFQETHGDYPAAIKQLGARLKVPVVDLAAESRKLLEKLGPQLAKQLYLWLERGEEINYPDGLKDDTHFCQYGANMIAQLVVNELKTLNLPLTGYLKA</sequence>
<gene>
    <name evidence="4" type="ORF">SAMN05421736_104238</name>
</gene>
<dbReference type="STRING" id="1503961.SAMN05421736_104238"/>
<evidence type="ECO:0000313" key="5">
    <source>
        <dbReference type="Proteomes" id="UP000198935"/>
    </source>
</evidence>
<evidence type="ECO:0000259" key="3">
    <source>
        <dbReference type="Pfam" id="PF13472"/>
    </source>
</evidence>
<dbReference type="PANTHER" id="PTHR43695:SF1">
    <property type="entry name" value="RHAMNOGALACTURONAN ACETYLESTERASE"/>
    <property type="match status" value="1"/>
</dbReference>
<comment type="similarity">
    <text evidence="1">Belongs to the 'GDSL' lipolytic enzyme family.</text>
</comment>
<proteinExistence type="inferred from homology"/>
<evidence type="ECO:0000256" key="1">
    <source>
        <dbReference type="ARBA" id="ARBA00008668"/>
    </source>
</evidence>
<dbReference type="EMBL" id="FNPI01000004">
    <property type="protein sequence ID" value="SDY93306.1"/>
    <property type="molecule type" value="Genomic_DNA"/>
</dbReference>
<dbReference type="GO" id="GO:0016787">
    <property type="term" value="F:hydrolase activity"/>
    <property type="evidence" value="ECO:0007669"/>
    <property type="project" value="UniProtKB-KW"/>
</dbReference>
<feature type="domain" description="SGNH hydrolase-type esterase" evidence="3">
    <location>
        <begin position="11"/>
        <end position="168"/>
    </location>
</feature>
<dbReference type="Gene3D" id="3.40.50.1110">
    <property type="entry name" value="SGNH hydrolase"/>
    <property type="match status" value="1"/>
</dbReference>
<dbReference type="OrthoDB" id="9807041at2"/>
<dbReference type="CDD" id="cd01821">
    <property type="entry name" value="Rhamnogalacturan_acetylesterase_like"/>
    <property type="match status" value="1"/>
</dbReference>
<reference evidence="5" key="1">
    <citation type="submission" date="2016-10" db="EMBL/GenBank/DDBJ databases">
        <authorList>
            <person name="Varghese N."/>
            <person name="Submissions S."/>
        </authorList>
    </citation>
    <scope>NUCLEOTIDE SEQUENCE [LARGE SCALE GENOMIC DNA]</scope>
    <source>
        <strain evidence="5">SP</strain>
    </source>
</reference>
<name>A0A1H3NWP0_9BACI</name>
<evidence type="ECO:0000256" key="2">
    <source>
        <dbReference type="ARBA" id="ARBA00022801"/>
    </source>
</evidence>
<evidence type="ECO:0000313" key="4">
    <source>
        <dbReference type="EMBL" id="SDY93306.1"/>
    </source>
</evidence>
<dbReference type="PANTHER" id="PTHR43695">
    <property type="entry name" value="PUTATIVE (AFU_ORTHOLOGUE AFUA_2G17250)-RELATED"/>
    <property type="match status" value="1"/>
</dbReference>
<accession>A0A1H3NWP0</accession>
<dbReference type="SUPFAM" id="SSF52266">
    <property type="entry name" value="SGNH hydrolase"/>
    <property type="match status" value="1"/>
</dbReference>
<dbReference type="Proteomes" id="UP000198935">
    <property type="component" value="Unassembled WGS sequence"/>
</dbReference>
<keyword evidence="2" id="KW-0378">Hydrolase</keyword>
<dbReference type="InterPro" id="IPR036514">
    <property type="entry name" value="SGNH_hydro_sf"/>
</dbReference>
<dbReference type="AlphaFoldDB" id="A0A1H3NWP0"/>
<organism evidence="4 5">
    <name type="scientific">Evansella caseinilytica</name>
    <dbReference type="NCBI Taxonomy" id="1503961"/>
    <lineage>
        <taxon>Bacteria</taxon>
        <taxon>Bacillati</taxon>
        <taxon>Bacillota</taxon>
        <taxon>Bacilli</taxon>
        <taxon>Bacillales</taxon>
        <taxon>Bacillaceae</taxon>
        <taxon>Evansella</taxon>
    </lineage>
</organism>